<evidence type="ECO:0000313" key="8">
    <source>
        <dbReference type="Proteomes" id="UP000053958"/>
    </source>
</evidence>
<dbReference type="AlphaFoldDB" id="A0A0F4Z0B0"/>
<dbReference type="Gene3D" id="3.30.43.10">
    <property type="entry name" value="Uridine Diphospho-n-acetylenolpyruvylglucosamine Reductase, domain 2"/>
    <property type="match status" value="1"/>
</dbReference>
<comment type="similarity">
    <text evidence="1">Belongs to the oxygen-dependent FAD-linked oxidoreductase family.</text>
</comment>
<comment type="caution">
    <text evidence="7">The sequence shown here is derived from an EMBL/GenBank/DDBJ whole genome shotgun (WGS) entry which is preliminary data.</text>
</comment>
<dbReference type="InterPro" id="IPR016169">
    <property type="entry name" value="FAD-bd_PCMH_sub2"/>
</dbReference>
<feature type="region of interest" description="Disordered" evidence="5">
    <location>
        <begin position="503"/>
        <end position="523"/>
    </location>
</feature>
<dbReference type="PANTHER" id="PTHR42973:SF52">
    <property type="entry name" value="FAD BINDING DOMAIN PROTEIN (AFU_ORTHOLOGUE AFUA_2G00730)"/>
    <property type="match status" value="1"/>
</dbReference>
<dbReference type="OrthoDB" id="415825at2759"/>
<dbReference type="InterPro" id="IPR012951">
    <property type="entry name" value="BBE"/>
</dbReference>
<dbReference type="Pfam" id="PF01565">
    <property type="entry name" value="FAD_binding_4"/>
    <property type="match status" value="1"/>
</dbReference>
<sequence length="557" mass="60352">MQVIDAIAGLSRCQLCSSADDRPPPDAGPAVHLAPHPTQAPLFIDRLDLIIFPQLFETHKNWQKMKNPISSALAQELASQLDASTQLVTPDSPDYEASIARWSDTAIKRAGAVALPQTAEEVSKLVSFASKHQLEIAVKGGGHSTGGTSASEGGLVIDLAKMRQVTVDPEKKIIVAQGGALWGDVDDAAAQHGLATVGGTVSHTGIGGLTLGGGFGWLSGLYGSVIDNLVGAKVVVADGRILDASNSENQDLFWAIRGAGHNFGVTVEFRYQAYEQSRPVYGGTLVFTPDKLNSIIETLNERHRNPDPRGAFHCVFAKSPGAPGPVVIVVLFFNGDEDAAKKYYASVLDLGPVAANLASMPYPQMNRLLNDMAHPGGRKALKGATFSPPIRTEFAQWLWEEFTTKISQEPDLEKTFLSIEFYDMTKAAAVPVEATAFPTRGIYQAGILGLSWTDPTKDEQFRAWGRHLQAKCREEIRQTVVQPKSGAILEYANYSERKIYREPSSRRDGIPANTETAGDLTYTAPFGTNQKRLTQLKAKFDPQCLFHKTNPITPEVA</sequence>
<dbReference type="PANTHER" id="PTHR42973">
    <property type="entry name" value="BINDING OXIDOREDUCTASE, PUTATIVE (AFU_ORTHOLOGUE AFUA_1G17690)-RELATED"/>
    <property type="match status" value="1"/>
</dbReference>
<dbReference type="InterPro" id="IPR016166">
    <property type="entry name" value="FAD-bd_PCMH"/>
</dbReference>
<organism evidence="7 8">
    <name type="scientific">Rasamsonia emersonii (strain ATCC 16479 / CBS 393.64 / IMI 116815)</name>
    <dbReference type="NCBI Taxonomy" id="1408163"/>
    <lineage>
        <taxon>Eukaryota</taxon>
        <taxon>Fungi</taxon>
        <taxon>Dikarya</taxon>
        <taxon>Ascomycota</taxon>
        <taxon>Pezizomycotina</taxon>
        <taxon>Eurotiomycetes</taxon>
        <taxon>Eurotiomycetidae</taxon>
        <taxon>Eurotiales</taxon>
        <taxon>Trichocomaceae</taxon>
        <taxon>Rasamsonia</taxon>
    </lineage>
</organism>
<protein>
    <recommendedName>
        <fullName evidence="6">FAD-binding PCMH-type domain-containing protein</fullName>
    </recommendedName>
</protein>
<evidence type="ECO:0000259" key="6">
    <source>
        <dbReference type="PROSITE" id="PS51387"/>
    </source>
</evidence>
<dbReference type="Proteomes" id="UP000053958">
    <property type="component" value="Unassembled WGS sequence"/>
</dbReference>
<dbReference type="EMBL" id="LASV01000087">
    <property type="protein sequence ID" value="KKA23785.1"/>
    <property type="molecule type" value="Genomic_DNA"/>
</dbReference>
<dbReference type="InterPro" id="IPR016167">
    <property type="entry name" value="FAD-bd_PCMH_sub1"/>
</dbReference>
<dbReference type="PROSITE" id="PS51387">
    <property type="entry name" value="FAD_PCMH"/>
    <property type="match status" value="1"/>
</dbReference>
<dbReference type="RefSeq" id="XP_013330397.1">
    <property type="nucleotide sequence ID" value="XM_013474943.1"/>
</dbReference>
<dbReference type="GeneID" id="25314588"/>
<feature type="domain" description="FAD-binding PCMH-type" evidence="6">
    <location>
        <begin position="106"/>
        <end position="276"/>
    </location>
</feature>
<keyword evidence="8" id="KW-1185">Reference proteome</keyword>
<dbReference type="InterPro" id="IPR050416">
    <property type="entry name" value="FAD-linked_Oxidoreductase"/>
</dbReference>
<gene>
    <name evidence="7" type="ORF">T310_2237</name>
</gene>
<evidence type="ECO:0000256" key="3">
    <source>
        <dbReference type="ARBA" id="ARBA00022827"/>
    </source>
</evidence>
<evidence type="ECO:0000256" key="5">
    <source>
        <dbReference type="SAM" id="MobiDB-lite"/>
    </source>
</evidence>
<keyword evidence="3" id="KW-0274">FAD</keyword>
<dbReference type="GO" id="GO:0071949">
    <property type="term" value="F:FAD binding"/>
    <property type="evidence" value="ECO:0007669"/>
    <property type="project" value="InterPro"/>
</dbReference>
<dbReference type="GO" id="GO:0016491">
    <property type="term" value="F:oxidoreductase activity"/>
    <property type="evidence" value="ECO:0007669"/>
    <property type="project" value="UniProtKB-KW"/>
</dbReference>
<proteinExistence type="inferred from homology"/>
<accession>A0A0F4Z0B0</accession>
<dbReference type="InterPro" id="IPR036318">
    <property type="entry name" value="FAD-bd_PCMH-like_sf"/>
</dbReference>
<dbReference type="Pfam" id="PF08031">
    <property type="entry name" value="BBE"/>
    <property type="match status" value="1"/>
</dbReference>
<dbReference type="STRING" id="1408163.A0A0F4Z0B0"/>
<keyword evidence="2" id="KW-0285">Flavoprotein</keyword>
<dbReference type="Gene3D" id="3.40.462.20">
    <property type="match status" value="1"/>
</dbReference>
<reference evidence="7 8" key="1">
    <citation type="submission" date="2015-04" db="EMBL/GenBank/DDBJ databases">
        <authorList>
            <person name="Heijne W.H."/>
            <person name="Fedorova N.D."/>
            <person name="Nierman W.C."/>
            <person name="Vollebregt A.W."/>
            <person name="Zhao Z."/>
            <person name="Wu L."/>
            <person name="Kumar M."/>
            <person name="Stam H."/>
            <person name="van den Berg M.A."/>
            <person name="Pel H.J."/>
        </authorList>
    </citation>
    <scope>NUCLEOTIDE SEQUENCE [LARGE SCALE GENOMIC DNA]</scope>
    <source>
        <strain evidence="7 8">CBS 393.64</strain>
    </source>
</reference>
<keyword evidence="4" id="KW-0560">Oxidoreductase</keyword>
<dbReference type="SUPFAM" id="SSF56176">
    <property type="entry name" value="FAD-binding/transporter-associated domain-like"/>
    <property type="match status" value="1"/>
</dbReference>
<evidence type="ECO:0000256" key="4">
    <source>
        <dbReference type="ARBA" id="ARBA00023002"/>
    </source>
</evidence>
<dbReference type="Gene3D" id="3.30.465.10">
    <property type="match status" value="1"/>
</dbReference>
<dbReference type="InterPro" id="IPR006094">
    <property type="entry name" value="Oxid_FAD_bind_N"/>
</dbReference>
<evidence type="ECO:0000256" key="2">
    <source>
        <dbReference type="ARBA" id="ARBA00022630"/>
    </source>
</evidence>
<evidence type="ECO:0000256" key="1">
    <source>
        <dbReference type="ARBA" id="ARBA00005466"/>
    </source>
</evidence>
<evidence type="ECO:0000313" key="7">
    <source>
        <dbReference type="EMBL" id="KKA23785.1"/>
    </source>
</evidence>
<name>A0A0F4Z0B0_RASE3</name>